<protein>
    <submittedName>
        <fullName evidence="2">Uncharacterized protein</fullName>
    </submittedName>
</protein>
<dbReference type="GeneID" id="87881352"/>
<evidence type="ECO:0000256" key="1">
    <source>
        <dbReference type="SAM" id="MobiDB-lite"/>
    </source>
</evidence>
<dbReference type="Proteomes" id="UP001273166">
    <property type="component" value="Unassembled WGS sequence"/>
</dbReference>
<reference evidence="2" key="1">
    <citation type="journal article" date="2023" name="Mol. Phylogenet. Evol.">
        <title>Genome-scale phylogeny and comparative genomics of the fungal order Sordariales.</title>
        <authorList>
            <person name="Hensen N."/>
            <person name="Bonometti L."/>
            <person name="Westerberg I."/>
            <person name="Brannstrom I.O."/>
            <person name="Guillou S."/>
            <person name="Cros-Aarteil S."/>
            <person name="Calhoun S."/>
            <person name="Haridas S."/>
            <person name="Kuo A."/>
            <person name="Mondo S."/>
            <person name="Pangilinan J."/>
            <person name="Riley R."/>
            <person name="LaButti K."/>
            <person name="Andreopoulos B."/>
            <person name="Lipzen A."/>
            <person name="Chen C."/>
            <person name="Yan M."/>
            <person name="Daum C."/>
            <person name="Ng V."/>
            <person name="Clum A."/>
            <person name="Steindorff A."/>
            <person name="Ohm R.A."/>
            <person name="Martin F."/>
            <person name="Silar P."/>
            <person name="Natvig D.O."/>
            <person name="Lalanne C."/>
            <person name="Gautier V."/>
            <person name="Ament-Velasquez S.L."/>
            <person name="Kruys A."/>
            <person name="Hutchinson M.I."/>
            <person name="Powell A.J."/>
            <person name="Barry K."/>
            <person name="Miller A.N."/>
            <person name="Grigoriev I.V."/>
            <person name="Debuchy R."/>
            <person name="Gladieux P."/>
            <person name="Hiltunen Thoren M."/>
            <person name="Johannesson H."/>
        </authorList>
    </citation>
    <scope>NUCLEOTIDE SEQUENCE</scope>
    <source>
        <strain evidence="2">CBS 333.67</strain>
    </source>
</reference>
<accession>A0AAJ0GT63</accession>
<organism evidence="2 3">
    <name type="scientific">Chaetomium strumarium</name>
    <dbReference type="NCBI Taxonomy" id="1170767"/>
    <lineage>
        <taxon>Eukaryota</taxon>
        <taxon>Fungi</taxon>
        <taxon>Dikarya</taxon>
        <taxon>Ascomycota</taxon>
        <taxon>Pezizomycotina</taxon>
        <taxon>Sordariomycetes</taxon>
        <taxon>Sordariomycetidae</taxon>
        <taxon>Sordariales</taxon>
        <taxon>Chaetomiaceae</taxon>
        <taxon>Chaetomium</taxon>
    </lineage>
</organism>
<dbReference type="RefSeq" id="XP_062721210.1">
    <property type="nucleotide sequence ID" value="XM_062862523.1"/>
</dbReference>
<proteinExistence type="predicted"/>
<dbReference type="AlphaFoldDB" id="A0AAJ0GT63"/>
<feature type="compositionally biased region" description="Low complexity" evidence="1">
    <location>
        <begin position="183"/>
        <end position="197"/>
    </location>
</feature>
<evidence type="ECO:0000313" key="3">
    <source>
        <dbReference type="Proteomes" id="UP001273166"/>
    </source>
</evidence>
<feature type="region of interest" description="Disordered" evidence="1">
    <location>
        <begin position="180"/>
        <end position="204"/>
    </location>
</feature>
<name>A0AAJ0GT63_9PEZI</name>
<reference evidence="2" key="2">
    <citation type="submission" date="2023-06" db="EMBL/GenBank/DDBJ databases">
        <authorList>
            <consortium name="Lawrence Berkeley National Laboratory"/>
            <person name="Mondo S.J."/>
            <person name="Hensen N."/>
            <person name="Bonometti L."/>
            <person name="Westerberg I."/>
            <person name="Brannstrom I.O."/>
            <person name="Guillou S."/>
            <person name="Cros-Aarteil S."/>
            <person name="Calhoun S."/>
            <person name="Haridas S."/>
            <person name="Kuo A."/>
            <person name="Pangilinan J."/>
            <person name="Riley R."/>
            <person name="Labutti K."/>
            <person name="Andreopoulos B."/>
            <person name="Lipzen A."/>
            <person name="Chen C."/>
            <person name="Yanf M."/>
            <person name="Daum C."/>
            <person name="Ng V."/>
            <person name="Clum A."/>
            <person name="Steindorff A."/>
            <person name="Ohm R."/>
            <person name="Martin F."/>
            <person name="Silar P."/>
            <person name="Natvig D."/>
            <person name="Lalanne C."/>
            <person name="Gautier V."/>
            <person name="Ament-Velasquez S.L."/>
            <person name="Kruys A."/>
            <person name="Hutchinson M.I."/>
            <person name="Powell A.J."/>
            <person name="Barry K."/>
            <person name="Miller A.N."/>
            <person name="Grigoriev I.V."/>
            <person name="Debuchy R."/>
            <person name="Gladieux P."/>
            <person name="Thoren M.H."/>
            <person name="Johannesson H."/>
        </authorList>
    </citation>
    <scope>NUCLEOTIDE SEQUENCE</scope>
    <source>
        <strain evidence="2">CBS 333.67</strain>
    </source>
</reference>
<evidence type="ECO:0000313" key="2">
    <source>
        <dbReference type="EMBL" id="KAK3305430.1"/>
    </source>
</evidence>
<feature type="region of interest" description="Disordered" evidence="1">
    <location>
        <begin position="100"/>
        <end position="123"/>
    </location>
</feature>
<sequence length="204" mass="22040">MPPMPTMSRGGDTWSEFWVLQGVSARTGFKLATSPLSVDPGDVKNMDILRTGTVNSIGCCRRSFTSNKYSDRSLNKARRSPSLTKNALSPASILSFVSRARPERQAETPCTSAKQQRLARRGPGSSWVTLLTARPHPSCLLLSKTHKICPQSALNKPFRQEGKAQPWACPDTGLLAMGGFHISTSSAQPQPSSPSSPGRRTTGD</sequence>
<gene>
    <name evidence="2" type="ORF">B0T15DRAFT_196794</name>
</gene>
<comment type="caution">
    <text evidence="2">The sequence shown here is derived from an EMBL/GenBank/DDBJ whole genome shotgun (WGS) entry which is preliminary data.</text>
</comment>
<dbReference type="EMBL" id="JAUDZG010000004">
    <property type="protein sequence ID" value="KAK3305430.1"/>
    <property type="molecule type" value="Genomic_DNA"/>
</dbReference>
<keyword evidence="3" id="KW-1185">Reference proteome</keyword>